<dbReference type="WBParaSite" id="PEQ_0000326001-mRNA-1">
    <property type="protein sequence ID" value="PEQ_0000326001-mRNA-1"/>
    <property type="gene ID" value="PEQ_0000326001"/>
</dbReference>
<reference evidence="2" key="1">
    <citation type="submission" date="2022-11" db="UniProtKB">
        <authorList>
            <consortium name="WormBaseParasite"/>
        </authorList>
    </citation>
    <scope>IDENTIFICATION</scope>
</reference>
<keyword evidence="1" id="KW-1185">Reference proteome</keyword>
<name>A0A914RMZ8_PAREQ</name>
<proteinExistence type="predicted"/>
<dbReference type="Proteomes" id="UP000887564">
    <property type="component" value="Unplaced"/>
</dbReference>
<dbReference type="AlphaFoldDB" id="A0A914RMZ8"/>
<protein>
    <submittedName>
        <fullName evidence="2">Uncharacterized protein</fullName>
    </submittedName>
</protein>
<accession>A0A914RMZ8</accession>
<organism evidence="1 2">
    <name type="scientific">Parascaris equorum</name>
    <name type="common">Equine roundworm</name>
    <dbReference type="NCBI Taxonomy" id="6256"/>
    <lineage>
        <taxon>Eukaryota</taxon>
        <taxon>Metazoa</taxon>
        <taxon>Ecdysozoa</taxon>
        <taxon>Nematoda</taxon>
        <taxon>Chromadorea</taxon>
        <taxon>Rhabditida</taxon>
        <taxon>Spirurina</taxon>
        <taxon>Ascaridomorpha</taxon>
        <taxon>Ascaridoidea</taxon>
        <taxon>Ascarididae</taxon>
        <taxon>Parascaris</taxon>
    </lineage>
</organism>
<sequence>MPELVQKDDTDWYPNFSEAERGEIGENSILAGMIAEFMADSQMQLVVDLDLFRTLFADPRDRFDGSVKTGDDSYVRQLLSYLEPLKEYDISAPCLADIGYFLWSAIEYARSIRESNCLNCSCDGRAHDTKQHQWIFNG</sequence>
<evidence type="ECO:0000313" key="2">
    <source>
        <dbReference type="WBParaSite" id="PEQ_0000326001-mRNA-1"/>
    </source>
</evidence>
<evidence type="ECO:0000313" key="1">
    <source>
        <dbReference type="Proteomes" id="UP000887564"/>
    </source>
</evidence>